<evidence type="ECO:0000313" key="1">
    <source>
        <dbReference type="EMBL" id="KAL0467772.1"/>
    </source>
</evidence>
<name>A0ABR3D628_NEUIN</name>
<dbReference type="EMBL" id="JAVLET010000008">
    <property type="protein sequence ID" value="KAL0467772.1"/>
    <property type="molecule type" value="Genomic_DNA"/>
</dbReference>
<proteinExistence type="predicted"/>
<gene>
    <name evidence="1" type="ORF">QR685DRAFT_573908</name>
</gene>
<sequence>MHDGQYFGIPEENVRQGVVIIGCFASDVPRCRCCITALQAARKQDCSLEGSQSHENTSTARRGSCPDERGWEAGWDLASFLHNSIHFLIAVSGLRNRPSRSPLYPSPNVMYCHLWPLEHIG</sequence>
<protein>
    <submittedName>
        <fullName evidence="1">Uncharacterized protein</fullName>
    </submittedName>
</protein>
<evidence type="ECO:0000313" key="2">
    <source>
        <dbReference type="Proteomes" id="UP001451303"/>
    </source>
</evidence>
<organism evidence="1 2">
    <name type="scientific">Neurospora intermedia</name>
    <dbReference type="NCBI Taxonomy" id="5142"/>
    <lineage>
        <taxon>Eukaryota</taxon>
        <taxon>Fungi</taxon>
        <taxon>Dikarya</taxon>
        <taxon>Ascomycota</taxon>
        <taxon>Pezizomycotina</taxon>
        <taxon>Sordariomycetes</taxon>
        <taxon>Sordariomycetidae</taxon>
        <taxon>Sordariales</taxon>
        <taxon>Sordariaceae</taxon>
        <taxon>Neurospora</taxon>
    </lineage>
</organism>
<accession>A0ABR3D628</accession>
<reference evidence="1 2" key="1">
    <citation type="submission" date="2023-09" db="EMBL/GenBank/DDBJ databases">
        <title>Multi-omics analysis of a traditional fermented food reveals byproduct-associated fungal strains for waste-to-food upcycling.</title>
        <authorList>
            <consortium name="Lawrence Berkeley National Laboratory"/>
            <person name="Rekdal V.M."/>
            <person name="Villalobos-Escobedo J.M."/>
            <person name="Rodriguez-Valeron N."/>
            <person name="Garcia M.O."/>
            <person name="Vasquez D.P."/>
            <person name="Damayanti I."/>
            <person name="Sorensen P.M."/>
            <person name="Baidoo E.E."/>
            <person name="De Carvalho A.C."/>
            <person name="Riley R."/>
            <person name="Lipzen A."/>
            <person name="He G."/>
            <person name="Yan M."/>
            <person name="Haridas S."/>
            <person name="Daum C."/>
            <person name="Yoshinaga Y."/>
            <person name="Ng V."/>
            <person name="Grigoriev I.V."/>
            <person name="Munk R."/>
            <person name="Nuraida L."/>
            <person name="Wijaya C.H."/>
            <person name="Morales P.-C."/>
            <person name="Keasling J.D."/>
        </authorList>
    </citation>
    <scope>NUCLEOTIDE SEQUENCE [LARGE SCALE GENOMIC DNA]</scope>
    <source>
        <strain evidence="1 2">FGSC 2613</strain>
    </source>
</reference>
<dbReference type="Proteomes" id="UP001451303">
    <property type="component" value="Unassembled WGS sequence"/>
</dbReference>
<keyword evidence="2" id="KW-1185">Reference proteome</keyword>
<comment type="caution">
    <text evidence="1">The sequence shown here is derived from an EMBL/GenBank/DDBJ whole genome shotgun (WGS) entry which is preliminary data.</text>
</comment>